<evidence type="ECO:0000313" key="3">
    <source>
        <dbReference type="RefSeq" id="XP_013786354.2"/>
    </source>
</evidence>
<feature type="domain" description="DUF4745" evidence="1">
    <location>
        <begin position="39"/>
        <end position="164"/>
    </location>
</feature>
<organism evidence="2 4">
    <name type="scientific">Limulus polyphemus</name>
    <name type="common">Atlantic horseshoe crab</name>
    <dbReference type="NCBI Taxonomy" id="6850"/>
    <lineage>
        <taxon>Eukaryota</taxon>
        <taxon>Metazoa</taxon>
        <taxon>Ecdysozoa</taxon>
        <taxon>Arthropoda</taxon>
        <taxon>Chelicerata</taxon>
        <taxon>Merostomata</taxon>
        <taxon>Xiphosura</taxon>
        <taxon>Limulidae</taxon>
        <taxon>Limulus</taxon>
    </lineage>
</organism>
<name>A0ABM1TFL3_LIMPO</name>
<keyword evidence="2" id="KW-1185">Reference proteome</keyword>
<dbReference type="Proteomes" id="UP000694941">
    <property type="component" value="Unplaced"/>
</dbReference>
<proteinExistence type="predicted"/>
<evidence type="ECO:0000313" key="4">
    <source>
        <dbReference type="RefSeq" id="XP_022254669.1"/>
    </source>
</evidence>
<gene>
    <name evidence="3 4" type="primary">LOC106470349</name>
</gene>
<dbReference type="Pfam" id="PF15923">
    <property type="entry name" value="DUF4745"/>
    <property type="match status" value="1"/>
</dbReference>
<dbReference type="PANTHER" id="PTHR15703">
    <property type="entry name" value="RIKEN CDNA 4931406P16 GENE"/>
    <property type="match status" value="1"/>
</dbReference>
<dbReference type="RefSeq" id="XP_013786354.2">
    <property type="nucleotide sequence ID" value="XM_013930900.2"/>
</dbReference>
<evidence type="ECO:0000313" key="2">
    <source>
        <dbReference type="Proteomes" id="UP000694941"/>
    </source>
</evidence>
<dbReference type="InterPro" id="IPR031813">
    <property type="entry name" value="DUF4745"/>
</dbReference>
<sequence>MSNLRRHLNFVLNKPLTHHAQGIGSATIKSASKSSTFCIMSSDLYNCLDICSSYIQALNTLCGAGTLLAQNFLKVFNEVPSHWEVASQFLNAWDEISKATAGASAAVKTETLMSLQDILNRLEEGENKHRDGDEEIDAQFEHIQAIGLCLLSYVELQAQFSLAAWKALSQITRNFSSERFTHHEREAVVMNRHDSQVPEKFNLSVTIRKHFGQLLDKLYTGSSKPSTVESIHNQFSTHSQISACPSMNLGEKGRPPAGLMTPNFTWSNSNFYQTGSLHFNSESPSQTEHSKNTSNELDEVINLLSWKPMKHNSSSLLRQMPTVCDFDSNSELWKTVSSKYDSRELRTNHSAVHIFPDANNIMSSSDGKKTWPQMNNHNVGAGFSSVNWIWMEDPKLASCIEPGPQTGSQLNSENCSFSQNTHSLIAWQNAERERWNTMRKGENSCSSDDASSINGQDSDVFSFGLDFVGRELVASVRQRRHSSSDGVPDPHQAEVCNTGKGTDLNWDDRFVKTSTWPLKQTSIRFPSSFYVVTPPVSHVCEPQVGETWLSSVGRISSQGNVAKKYCLFGQPS</sequence>
<dbReference type="InterPro" id="IPR043385">
    <property type="entry name" value="GARRE1"/>
</dbReference>
<reference evidence="3 4" key="1">
    <citation type="submission" date="2025-05" db="UniProtKB">
        <authorList>
            <consortium name="RefSeq"/>
        </authorList>
    </citation>
    <scope>IDENTIFICATION</scope>
    <source>
        <tissue evidence="3 4">Muscle</tissue>
    </source>
</reference>
<evidence type="ECO:0000259" key="1">
    <source>
        <dbReference type="Pfam" id="PF15923"/>
    </source>
</evidence>
<protein>
    <submittedName>
        <fullName evidence="3 4">Uncharacterized protein LOC106470349</fullName>
    </submittedName>
</protein>
<dbReference type="PANTHER" id="PTHR15703:SF3">
    <property type="entry name" value="GRANULE ASSOCIATED RAC AND RHOG EFFECTOR PROTEIN 1"/>
    <property type="match status" value="1"/>
</dbReference>
<dbReference type="GeneID" id="106470349"/>
<accession>A0ABM1TFL3</accession>
<dbReference type="RefSeq" id="XP_022254669.1">
    <property type="nucleotide sequence ID" value="XM_022398961.1"/>
</dbReference>